<dbReference type="Proteomes" id="UP000283732">
    <property type="component" value="Unassembled WGS sequence"/>
</dbReference>
<evidence type="ECO:0000313" key="1">
    <source>
        <dbReference type="EMBL" id="RHH74039.1"/>
    </source>
</evidence>
<evidence type="ECO:0008006" key="3">
    <source>
        <dbReference type="Google" id="ProtNLM"/>
    </source>
</evidence>
<evidence type="ECO:0000313" key="2">
    <source>
        <dbReference type="Proteomes" id="UP000283732"/>
    </source>
</evidence>
<organism evidence="1 2">
    <name type="scientific">Parabacteroides merdae</name>
    <dbReference type="NCBI Taxonomy" id="46503"/>
    <lineage>
        <taxon>Bacteria</taxon>
        <taxon>Pseudomonadati</taxon>
        <taxon>Bacteroidota</taxon>
        <taxon>Bacteroidia</taxon>
        <taxon>Bacteroidales</taxon>
        <taxon>Tannerellaceae</taxon>
        <taxon>Parabacteroides</taxon>
    </lineage>
</organism>
<protein>
    <recommendedName>
        <fullName evidence="3">Chromosomal replication initiator DnaA C-terminal domain-containing protein</fullName>
    </recommendedName>
</protein>
<dbReference type="EMBL" id="QRKC01000015">
    <property type="protein sequence ID" value="RHH74039.1"/>
    <property type="molecule type" value="Genomic_DNA"/>
</dbReference>
<accession>A0A3R6HI62</accession>
<comment type="caution">
    <text evidence="1">The sequence shown here is derived from an EMBL/GenBank/DDBJ whole genome shotgun (WGS) entry which is preliminary data.</text>
</comment>
<dbReference type="AlphaFoldDB" id="A0A3R6HI62"/>
<proteinExistence type="predicted"/>
<gene>
    <name evidence="1" type="ORF">DW191_19275</name>
</gene>
<name>A0A3R6HI62_9BACT</name>
<reference evidence="1 2" key="1">
    <citation type="submission" date="2018-08" db="EMBL/GenBank/DDBJ databases">
        <title>A genome reference for cultivated species of the human gut microbiota.</title>
        <authorList>
            <person name="Zou Y."/>
            <person name="Xue W."/>
            <person name="Luo G."/>
        </authorList>
    </citation>
    <scope>NUCLEOTIDE SEQUENCE [LARGE SCALE GENOMIC DNA]</scope>
    <source>
        <strain evidence="1 2">AM16-50</strain>
    </source>
</reference>
<sequence>MFMKRVEMYYKKVVVTVCQAIGTDPVMLLSSNKEINVDARGIVIAILTEHKYSDGTIAILTGMTRQAVNRIKNIYPDRIKRSYYLRSLFESVREELVEYE</sequence>